<gene>
    <name evidence="1" type="ORF">PIB30_042907</name>
</gene>
<evidence type="ECO:0000313" key="1">
    <source>
        <dbReference type="EMBL" id="MED6147300.1"/>
    </source>
</evidence>
<organism evidence="1 2">
    <name type="scientific">Stylosanthes scabra</name>
    <dbReference type="NCBI Taxonomy" id="79078"/>
    <lineage>
        <taxon>Eukaryota</taxon>
        <taxon>Viridiplantae</taxon>
        <taxon>Streptophyta</taxon>
        <taxon>Embryophyta</taxon>
        <taxon>Tracheophyta</taxon>
        <taxon>Spermatophyta</taxon>
        <taxon>Magnoliopsida</taxon>
        <taxon>eudicotyledons</taxon>
        <taxon>Gunneridae</taxon>
        <taxon>Pentapetalae</taxon>
        <taxon>rosids</taxon>
        <taxon>fabids</taxon>
        <taxon>Fabales</taxon>
        <taxon>Fabaceae</taxon>
        <taxon>Papilionoideae</taxon>
        <taxon>50 kb inversion clade</taxon>
        <taxon>dalbergioids sensu lato</taxon>
        <taxon>Dalbergieae</taxon>
        <taxon>Pterocarpus clade</taxon>
        <taxon>Stylosanthes</taxon>
    </lineage>
</organism>
<evidence type="ECO:0000313" key="2">
    <source>
        <dbReference type="Proteomes" id="UP001341840"/>
    </source>
</evidence>
<protein>
    <submittedName>
        <fullName evidence="1">Uncharacterized protein</fullName>
    </submittedName>
</protein>
<sequence>MSLITVTTFSTCSAGTSTPSSHDHHRQRALLRHDLPCFRHKSPEIALSPFETAAAAVIDLPAVAAVCMWSPEFLVVDRASCNGFGAKWIGYGAVVVWSAAVEPELMVLGANDFGAYVWSIGNE</sequence>
<reference evidence="1 2" key="1">
    <citation type="journal article" date="2023" name="Plants (Basel)">
        <title>Bridging the Gap: Combining Genomics and Transcriptomics Approaches to Understand Stylosanthes scabra, an Orphan Legume from the Brazilian Caatinga.</title>
        <authorList>
            <person name="Ferreira-Neto J.R.C."/>
            <person name="da Silva M.D."/>
            <person name="Binneck E."/>
            <person name="de Melo N.F."/>
            <person name="da Silva R.H."/>
            <person name="de Melo A.L.T.M."/>
            <person name="Pandolfi V."/>
            <person name="Bustamante F.O."/>
            <person name="Brasileiro-Vidal A.C."/>
            <person name="Benko-Iseppon A.M."/>
        </authorList>
    </citation>
    <scope>NUCLEOTIDE SEQUENCE [LARGE SCALE GENOMIC DNA]</scope>
    <source>
        <tissue evidence="1">Leaves</tissue>
    </source>
</reference>
<name>A0ABU6TEZ5_9FABA</name>
<dbReference type="Proteomes" id="UP001341840">
    <property type="component" value="Unassembled WGS sequence"/>
</dbReference>
<feature type="non-terminal residue" evidence="1">
    <location>
        <position position="123"/>
    </location>
</feature>
<accession>A0ABU6TEZ5</accession>
<comment type="caution">
    <text evidence="1">The sequence shown here is derived from an EMBL/GenBank/DDBJ whole genome shotgun (WGS) entry which is preliminary data.</text>
</comment>
<keyword evidence="2" id="KW-1185">Reference proteome</keyword>
<proteinExistence type="predicted"/>
<dbReference type="EMBL" id="JASCZI010090868">
    <property type="protein sequence ID" value="MED6147300.1"/>
    <property type="molecule type" value="Genomic_DNA"/>
</dbReference>